<accession>A0A0P7C7H3</accession>
<evidence type="ECO:0008006" key="4">
    <source>
        <dbReference type="Google" id="ProtNLM"/>
    </source>
</evidence>
<dbReference type="STRING" id="1605367.AFM12_02470"/>
<dbReference type="AlphaFoldDB" id="A0A0P7C7H3"/>
<evidence type="ECO:0000313" key="2">
    <source>
        <dbReference type="EMBL" id="KPM49488.1"/>
    </source>
</evidence>
<reference evidence="2 3" key="1">
    <citation type="submission" date="2015-07" db="EMBL/GenBank/DDBJ databases">
        <title>The draft genome sequence of Leadbetterella sp. JN14-9.</title>
        <authorList>
            <person name="Liu Y."/>
            <person name="Du J."/>
            <person name="Shao Z."/>
        </authorList>
    </citation>
    <scope>NUCLEOTIDE SEQUENCE [LARGE SCALE GENOMIC DNA]</scope>
    <source>
        <strain evidence="2 3">JN14-9</strain>
    </source>
</reference>
<dbReference type="Proteomes" id="UP000050454">
    <property type="component" value="Unassembled WGS sequence"/>
</dbReference>
<feature type="chain" id="PRO_5006136655" description="PsbP C-terminal domain-containing protein" evidence="1">
    <location>
        <begin position="19"/>
        <end position="191"/>
    </location>
</feature>
<gene>
    <name evidence="2" type="ORF">AFM12_02470</name>
</gene>
<comment type="caution">
    <text evidence="2">The sequence shown here is derived from an EMBL/GenBank/DDBJ whole genome shotgun (WGS) entry which is preliminary data.</text>
</comment>
<organism evidence="2 3">
    <name type="scientific">Jiulongibacter sediminis</name>
    <dbReference type="NCBI Taxonomy" id="1605367"/>
    <lineage>
        <taxon>Bacteria</taxon>
        <taxon>Pseudomonadati</taxon>
        <taxon>Bacteroidota</taxon>
        <taxon>Cytophagia</taxon>
        <taxon>Cytophagales</taxon>
        <taxon>Leadbetterellaceae</taxon>
        <taxon>Jiulongibacter</taxon>
    </lineage>
</organism>
<evidence type="ECO:0000256" key="1">
    <source>
        <dbReference type="SAM" id="SignalP"/>
    </source>
</evidence>
<keyword evidence="1" id="KW-0732">Signal</keyword>
<dbReference type="RefSeq" id="WP_055143689.1">
    <property type="nucleotide sequence ID" value="NZ_JXSZ01000005.1"/>
</dbReference>
<dbReference type="EMBL" id="LGTQ01000005">
    <property type="protein sequence ID" value="KPM49488.1"/>
    <property type="molecule type" value="Genomic_DNA"/>
</dbReference>
<dbReference type="Gene3D" id="3.40.1000.10">
    <property type="entry name" value="Mog1/PsbP, alpha/beta/alpha sandwich"/>
    <property type="match status" value="1"/>
</dbReference>
<evidence type="ECO:0000313" key="3">
    <source>
        <dbReference type="Proteomes" id="UP000050454"/>
    </source>
</evidence>
<sequence length="191" mass="22183">MNKVLVTVLLFLSFASIAQVTVEGDSVLTDSLKSDSTIVKEKPEPLMVDFPSYKMTFPDTWKVKNGCIETQCTINSPRDTLMNFDTYIESVNLTVNKLNNTSYTALKYADYSIGYLPKVVQQFQVLERKNLGRNSYRVTYRGVKNGLRQTWRQYYYVRSGKVYIVTFSAETRKYEIYQPLIEPYLDSFTFK</sequence>
<protein>
    <recommendedName>
        <fullName evidence="4">PsbP C-terminal domain-containing protein</fullName>
    </recommendedName>
</protein>
<proteinExistence type="predicted"/>
<dbReference type="OrthoDB" id="670066at2"/>
<name>A0A0P7C7H3_9BACT</name>
<keyword evidence="3" id="KW-1185">Reference proteome</keyword>
<feature type="signal peptide" evidence="1">
    <location>
        <begin position="1"/>
        <end position="18"/>
    </location>
</feature>